<proteinExistence type="predicted"/>
<evidence type="ECO:0008006" key="3">
    <source>
        <dbReference type="Google" id="ProtNLM"/>
    </source>
</evidence>
<evidence type="ECO:0000313" key="1">
    <source>
        <dbReference type="EMBL" id="KWK74975.1"/>
    </source>
</evidence>
<name>A0A108CHM7_9BURK</name>
<accession>A0A108CHM7</accession>
<dbReference type="Proteomes" id="UP000065504">
    <property type="component" value="Unassembled WGS sequence"/>
</dbReference>
<dbReference type="EMBL" id="LPLU01000086">
    <property type="protein sequence ID" value="KWK74975.1"/>
    <property type="molecule type" value="Genomic_DNA"/>
</dbReference>
<reference evidence="1 2" key="1">
    <citation type="submission" date="2015-11" db="EMBL/GenBank/DDBJ databases">
        <title>Expanding the genomic diversity of Burkholderia species for the development of highly accurate diagnostics.</title>
        <authorList>
            <person name="Sahl J."/>
            <person name="Keim P."/>
            <person name="Wagner D."/>
        </authorList>
    </citation>
    <scope>NUCLEOTIDE SEQUENCE [LARGE SCALE GENOMIC DNA]</scope>
    <source>
        <strain evidence="1 2">MSMB782WGS</strain>
    </source>
</reference>
<sequence length="161" mass="17204">MAEEIVEPSHIGHFRISGGHINWPPHGGVGPVLPSRVINVTLHAYNGNSIVSGSGALIVTPPGKPPIYTRLHFKGTSHVQSYGVGKAFQTFALHGTPFASAPGSTFVSQLVIHLKTLWGPDGTATYTLETSGVEHPSEVVIKDAEVNVRWVVKESIPVLEE</sequence>
<comment type="caution">
    <text evidence="1">The sequence shown here is derived from an EMBL/GenBank/DDBJ whole genome shotgun (WGS) entry which is preliminary data.</text>
</comment>
<protein>
    <recommendedName>
        <fullName evidence="3">DUF1842 domain-containing protein</fullName>
    </recommendedName>
</protein>
<evidence type="ECO:0000313" key="2">
    <source>
        <dbReference type="Proteomes" id="UP000065504"/>
    </source>
</evidence>
<dbReference type="AlphaFoldDB" id="A0A108CHM7"/>
<gene>
    <name evidence="1" type="ORF">WM16_15305</name>
</gene>
<organism evidence="1 2">
    <name type="scientific">Burkholderia ubonensis</name>
    <dbReference type="NCBI Taxonomy" id="101571"/>
    <lineage>
        <taxon>Bacteria</taxon>
        <taxon>Pseudomonadati</taxon>
        <taxon>Pseudomonadota</taxon>
        <taxon>Betaproteobacteria</taxon>
        <taxon>Burkholderiales</taxon>
        <taxon>Burkholderiaceae</taxon>
        <taxon>Burkholderia</taxon>
        <taxon>Burkholderia cepacia complex</taxon>
    </lineage>
</organism>
<dbReference type="RefSeq" id="WP_060235013.1">
    <property type="nucleotide sequence ID" value="NZ_LPLU01000086.1"/>
</dbReference>